<reference evidence="1 2" key="2">
    <citation type="submission" date="2018-11" db="EMBL/GenBank/DDBJ databases">
        <authorList>
            <consortium name="Pathogen Informatics"/>
        </authorList>
    </citation>
    <scope>NUCLEOTIDE SEQUENCE [LARGE SCALE GENOMIC DNA]</scope>
    <source>
        <strain evidence="1 2">Egypt</strain>
    </source>
</reference>
<reference evidence="3" key="1">
    <citation type="submission" date="2016-06" db="UniProtKB">
        <authorList>
            <consortium name="WormBaseParasite"/>
        </authorList>
    </citation>
    <scope>IDENTIFICATION</scope>
</reference>
<protein>
    <submittedName>
        <fullName evidence="3">Disease resistance protein</fullName>
    </submittedName>
</protein>
<sequence>MSEIQFKISCCYVDSTLHSDLQKLETLYLNDNTNLLDLPTELALCCNLQIMSIENCPLTKIPVEVVAGGPSLVIQPGELPVVHEPGCWLFVLSLWWWEDTSASREGIE</sequence>
<proteinExistence type="predicted"/>
<accession>A0A183AJ66</accession>
<dbReference type="Proteomes" id="UP000272942">
    <property type="component" value="Unassembled WGS sequence"/>
</dbReference>
<dbReference type="InterPro" id="IPR032675">
    <property type="entry name" value="LRR_dom_sf"/>
</dbReference>
<keyword evidence="2" id="KW-1185">Reference proteome</keyword>
<evidence type="ECO:0000313" key="2">
    <source>
        <dbReference type="Proteomes" id="UP000272942"/>
    </source>
</evidence>
<evidence type="ECO:0000313" key="1">
    <source>
        <dbReference type="EMBL" id="VDP79899.1"/>
    </source>
</evidence>
<dbReference type="EMBL" id="UZAN01044043">
    <property type="protein sequence ID" value="VDP79899.1"/>
    <property type="molecule type" value="Genomic_DNA"/>
</dbReference>
<name>A0A183AJ66_9TREM</name>
<dbReference type="Gene3D" id="3.80.10.10">
    <property type="entry name" value="Ribonuclease Inhibitor"/>
    <property type="match status" value="1"/>
</dbReference>
<evidence type="ECO:0000313" key="3">
    <source>
        <dbReference type="WBParaSite" id="ECPE_0000701501-mRNA-1"/>
    </source>
</evidence>
<dbReference type="AlphaFoldDB" id="A0A183AJ66"/>
<dbReference type="OrthoDB" id="676979at2759"/>
<gene>
    <name evidence="1" type="ORF">ECPE_LOCUS7001</name>
</gene>
<dbReference type="SUPFAM" id="SSF52058">
    <property type="entry name" value="L domain-like"/>
    <property type="match status" value="1"/>
</dbReference>
<organism evidence="3">
    <name type="scientific">Echinostoma caproni</name>
    <dbReference type="NCBI Taxonomy" id="27848"/>
    <lineage>
        <taxon>Eukaryota</taxon>
        <taxon>Metazoa</taxon>
        <taxon>Spiralia</taxon>
        <taxon>Lophotrochozoa</taxon>
        <taxon>Platyhelminthes</taxon>
        <taxon>Trematoda</taxon>
        <taxon>Digenea</taxon>
        <taxon>Plagiorchiida</taxon>
        <taxon>Echinostomata</taxon>
        <taxon>Echinostomatoidea</taxon>
        <taxon>Echinostomatidae</taxon>
        <taxon>Echinostoma</taxon>
    </lineage>
</organism>
<dbReference type="WBParaSite" id="ECPE_0000701501-mRNA-1">
    <property type="protein sequence ID" value="ECPE_0000701501-mRNA-1"/>
    <property type="gene ID" value="ECPE_0000701501"/>
</dbReference>